<keyword evidence="3" id="KW-1185">Reference proteome</keyword>
<protein>
    <recommendedName>
        <fullName evidence="4">RNA ligase/cyclic nucleotide phosphodiesterase</fullName>
    </recommendedName>
</protein>
<sequence>MAQTSPDADPFSELISKCDTPSKMQHAYATHRLNRAAQQSSLFLSPAFPGVTKDHYLSLTEFSKTGKHPSGEPLDPRNSLVLWGRPPEHVLKLAGAIQARLKLAAPNLWLMPLQRMHITIVEIAFCKSPQEITHLLGPLRPHLPTIVNHAYSHRARLVKPMVAYDSTGLALTFLPAAGEQPRASRDPDPAGVPALAPSNPEHLRSEPVDDDVYTYHHLRQDVYEMIRKFSPDPPEPRYQLPSAHVTLGRYLTQDDHSTPEKREAWVAVVDGINRWLEEEVWTGRSEFVGEWVVGHEKGLEMRAGMVWYGGGRTIMAGEGF</sequence>
<reference evidence="2 3" key="1">
    <citation type="journal article" date="2017" name="G3 (Bethesda)">
        <title>First Draft Genome Sequence of the Pathogenic Fungus Lomentospora prolificans (Formerly Scedosporium prolificans).</title>
        <authorList>
            <person name="Luo R."/>
            <person name="Zimin A."/>
            <person name="Workman R."/>
            <person name="Fan Y."/>
            <person name="Pertea G."/>
            <person name="Grossman N."/>
            <person name="Wear M.P."/>
            <person name="Jia B."/>
            <person name="Miller H."/>
            <person name="Casadevall A."/>
            <person name="Timp W."/>
            <person name="Zhang S.X."/>
            <person name="Salzberg S.L."/>
        </authorList>
    </citation>
    <scope>NUCLEOTIDE SEQUENCE [LARGE SCALE GENOMIC DNA]</scope>
    <source>
        <strain evidence="2 3">JHH-5317</strain>
    </source>
</reference>
<dbReference type="SUPFAM" id="SSF55144">
    <property type="entry name" value="LigT-like"/>
    <property type="match status" value="1"/>
</dbReference>
<dbReference type="InParanoid" id="A0A2N3N003"/>
<evidence type="ECO:0000313" key="2">
    <source>
        <dbReference type="EMBL" id="PKS05759.1"/>
    </source>
</evidence>
<accession>A0A2N3N003</accession>
<evidence type="ECO:0000313" key="3">
    <source>
        <dbReference type="Proteomes" id="UP000233524"/>
    </source>
</evidence>
<comment type="caution">
    <text evidence="2">The sequence shown here is derived from an EMBL/GenBank/DDBJ whole genome shotgun (WGS) entry which is preliminary data.</text>
</comment>
<dbReference type="PROSITE" id="PS50007">
    <property type="entry name" value="PIPLC_X_DOMAIN"/>
    <property type="match status" value="1"/>
</dbReference>
<proteinExistence type="predicted"/>
<dbReference type="VEuPathDB" id="FungiDB:jhhlp_007588"/>
<evidence type="ECO:0008006" key="4">
    <source>
        <dbReference type="Google" id="ProtNLM"/>
    </source>
</evidence>
<dbReference type="EMBL" id="NLAX01001139">
    <property type="protein sequence ID" value="PKS05759.1"/>
    <property type="molecule type" value="Genomic_DNA"/>
</dbReference>
<name>A0A2N3N003_9PEZI</name>
<dbReference type="STRING" id="41688.A0A2N3N003"/>
<gene>
    <name evidence="2" type="ORF">jhhlp_007588</name>
</gene>
<evidence type="ECO:0000256" key="1">
    <source>
        <dbReference type="SAM" id="MobiDB-lite"/>
    </source>
</evidence>
<feature type="region of interest" description="Disordered" evidence="1">
    <location>
        <begin position="179"/>
        <end position="206"/>
    </location>
</feature>
<dbReference type="InterPro" id="IPR009097">
    <property type="entry name" value="Cyclic_Pdiesterase"/>
</dbReference>
<dbReference type="Proteomes" id="UP000233524">
    <property type="component" value="Unassembled WGS sequence"/>
</dbReference>
<dbReference type="OrthoDB" id="2967263at2759"/>
<dbReference type="AlphaFoldDB" id="A0A2N3N003"/>
<organism evidence="2 3">
    <name type="scientific">Lomentospora prolificans</name>
    <dbReference type="NCBI Taxonomy" id="41688"/>
    <lineage>
        <taxon>Eukaryota</taxon>
        <taxon>Fungi</taxon>
        <taxon>Dikarya</taxon>
        <taxon>Ascomycota</taxon>
        <taxon>Pezizomycotina</taxon>
        <taxon>Sordariomycetes</taxon>
        <taxon>Hypocreomycetidae</taxon>
        <taxon>Microascales</taxon>
        <taxon>Microascaceae</taxon>
        <taxon>Lomentospora</taxon>
    </lineage>
</organism>